<comment type="function">
    <text evidence="17 19">Catalyzes the conversion of GTP to 2,5-diamino-6-ribosylamino-4(3H)-pyrimidinone 5'-phosphate (DARP), formate and pyrophosphate.</text>
</comment>
<dbReference type="Proteomes" id="UP000254134">
    <property type="component" value="Unassembled WGS sequence"/>
</dbReference>
<comment type="pathway">
    <text evidence="4 19">Cofactor biosynthesis; riboflavin biosynthesis; 5-amino-6-(D-ribitylamino)uracil from GTP: step 1/4.</text>
</comment>
<dbReference type="PIRSF" id="PIRSF001259">
    <property type="entry name" value="RibA"/>
    <property type="match status" value="1"/>
</dbReference>
<dbReference type="HAMAP" id="MF_01283">
    <property type="entry name" value="RibBA"/>
    <property type="match status" value="1"/>
</dbReference>
<keyword evidence="16 19" id="KW-0511">Multifunctional enzyme</keyword>
<evidence type="ECO:0000256" key="10">
    <source>
        <dbReference type="ARBA" id="ARBA00022801"/>
    </source>
</evidence>
<proteinExistence type="inferred from homology"/>
<dbReference type="GO" id="GO:0008270">
    <property type="term" value="F:zinc ion binding"/>
    <property type="evidence" value="ECO:0007669"/>
    <property type="project" value="UniProtKB-UniRule"/>
</dbReference>
<keyword evidence="11 19" id="KW-0862">Zinc</keyword>
<dbReference type="PANTHER" id="PTHR21327">
    <property type="entry name" value="GTP CYCLOHYDROLASE II-RELATED"/>
    <property type="match status" value="1"/>
</dbReference>
<feature type="binding site" evidence="19">
    <location>
        <position position="321"/>
    </location>
    <ligand>
        <name>GTP</name>
        <dbReference type="ChEBI" id="CHEBI:37565"/>
    </ligand>
</feature>
<dbReference type="EC" id="3.5.4.25" evidence="19"/>
<evidence type="ECO:0000256" key="14">
    <source>
        <dbReference type="ARBA" id="ARBA00023211"/>
    </source>
</evidence>
<keyword evidence="15 19" id="KW-0456">Lyase</keyword>
<comment type="function">
    <text evidence="3 19">Catalyzes the conversion of D-ribulose 5-phosphate to formate and 3,4-dihydroxy-2-butanone 4-phosphate.</text>
</comment>
<evidence type="ECO:0000313" key="22">
    <source>
        <dbReference type="Proteomes" id="UP000254134"/>
    </source>
</evidence>
<feature type="domain" description="GTP cyclohydrolase II" evidence="20">
    <location>
        <begin position="211"/>
        <end position="376"/>
    </location>
</feature>
<evidence type="ECO:0000256" key="5">
    <source>
        <dbReference type="ARBA" id="ARBA00004904"/>
    </source>
</evidence>
<keyword evidence="9 19" id="KW-0547">Nucleotide-binding</keyword>
<keyword evidence="12 19" id="KW-0460">Magnesium</keyword>
<protein>
    <recommendedName>
        <fullName evidence="19">Riboflavin biosynthesis protein RibBA</fullName>
    </recommendedName>
    <domain>
        <recommendedName>
            <fullName evidence="19">3,4-dihydroxy-2-butanone 4-phosphate synthase</fullName>
            <shortName evidence="19">DHBP synthase</shortName>
            <ecNumber evidence="19">4.1.99.12</ecNumber>
        </recommendedName>
    </domain>
    <domain>
        <recommendedName>
            <fullName evidence="19">GTP cyclohydrolase-2</fullName>
            <ecNumber evidence="19">3.5.4.25</ecNumber>
        </recommendedName>
        <alternativeName>
            <fullName evidence="19">GTP cyclohydrolase II</fullName>
        </alternativeName>
    </domain>
</protein>
<dbReference type="CDD" id="cd00641">
    <property type="entry name" value="GTP_cyclohydro2"/>
    <property type="match status" value="1"/>
</dbReference>
<comment type="similarity">
    <text evidence="6 19">In the N-terminal section; belongs to the DHBP synthase family.</text>
</comment>
<dbReference type="EMBL" id="QQZY01000006">
    <property type="protein sequence ID" value="RDI73823.1"/>
    <property type="molecule type" value="Genomic_DNA"/>
</dbReference>
<dbReference type="SUPFAM" id="SSF142695">
    <property type="entry name" value="RibA-like"/>
    <property type="match status" value="1"/>
</dbReference>
<dbReference type="SUPFAM" id="SSF55821">
    <property type="entry name" value="YrdC/RibB"/>
    <property type="match status" value="1"/>
</dbReference>
<feature type="binding site" evidence="19">
    <location>
        <begin position="256"/>
        <end position="260"/>
    </location>
    <ligand>
        <name>GTP</name>
        <dbReference type="ChEBI" id="CHEBI:37565"/>
    </ligand>
</feature>
<dbReference type="GO" id="GO:0000287">
    <property type="term" value="F:magnesium ion binding"/>
    <property type="evidence" value="ECO:0007669"/>
    <property type="project" value="UniProtKB-UniRule"/>
</dbReference>
<reference evidence="21 22" key="1">
    <citation type="submission" date="2018-07" db="EMBL/GenBank/DDBJ databases">
        <title>High-quality-draft genome sequence of Gaiella occulta.</title>
        <authorList>
            <person name="Severino R."/>
            <person name="Froufe H.J.C."/>
            <person name="Rainey F.A."/>
            <person name="Barroso C."/>
            <person name="Albuquerque L."/>
            <person name="Lobo-Da-Cunha A."/>
            <person name="Da Costa M.S."/>
            <person name="Egas C."/>
        </authorList>
    </citation>
    <scope>NUCLEOTIDE SEQUENCE [LARGE SCALE GENOMIC DNA]</scope>
    <source>
        <strain evidence="21 22">F2-233</strain>
    </source>
</reference>
<feature type="region of interest" description="GTP cyclohydrolase II" evidence="19">
    <location>
        <begin position="206"/>
        <end position="421"/>
    </location>
</feature>
<feature type="binding site" evidence="19">
    <location>
        <position position="36"/>
    </location>
    <ligand>
        <name>D-ribulose 5-phosphate</name>
        <dbReference type="ChEBI" id="CHEBI:58121"/>
    </ligand>
</feature>
<feature type="binding site" evidence="19">
    <location>
        <position position="32"/>
    </location>
    <ligand>
        <name>Mg(2+)</name>
        <dbReference type="ChEBI" id="CHEBI:18420"/>
        <label>1</label>
    </ligand>
</feature>
<dbReference type="Gene3D" id="3.90.870.10">
    <property type="entry name" value="DHBP synthase"/>
    <property type="match status" value="1"/>
</dbReference>
<evidence type="ECO:0000256" key="7">
    <source>
        <dbReference type="ARBA" id="ARBA00022619"/>
    </source>
</evidence>
<evidence type="ECO:0000256" key="16">
    <source>
        <dbReference type="ARBA" id="ARBA00023268"/>
    </source>
</evidence>
<feature type="binding site" evidence="19">
    <location>
        <position position="261"/>
    </location>
    <ligand>
        <name>Zn(2+)</name>
        <dbReference type="ChEBI" id="CHEBI:29105"/>
        <note>catalytic</note>
    </ligand>
</feature>
<evidence type="ECO:0000256" key="3">
    <source>
        <dbReference type="ARBA" id="ARBA00002284"/>
    </source>
</evidence>
<organism evidence="21 22">
    <name type="scientific">Gaiella occulta</name>
    <dbReference type="NCBI Taxonomy" id="1002870"/>
    <lineage>
        <taxon>Bacteria</taxon>
        <taxon>Bacillati</taxon>
        <taxon>Actinomycetota</taxon>
        <taxon>Thermoleophilia</taxon>
        <taxon>Gaiellales</taxon>
        <taxon>Gaiellaceae</taxon>
        <taxon>Gaiella</taxon>
    </lineage>
</organism>
<dbReference type="GO" id="GO:0003935">
    <property type="term" value="F:GTP cyclohydrolase II activity"/>
    <property type="evidence" value="ECO:0007669"/>
    <property type="project" value="UniProtKB-UniRule"/>
</dbReference>
<comment type="caution">
    <text evidence="21">The sequence shown here is derived from an EMBL/GenBank/DDBJ whole genome shotgun (WGS) entry which is preliminary data.</text>
</comment>
<keyword evidence="7 19" id="KW-0686">Riboflavin biosynthesis</keyword>
<evidence type="ECO:0000256" key="1">
    <source>
        <dbReference type="ARBA" id="ARBA00000141"/>
    </source>
</evidence>
<comment type="cofactor">
    <cofactor evidence="19">
        <name>Mg(2+)</name>
        <dbReference type="ChEBI" id="CHEBI:18420"/>
    </cofactor>
    <cofactor evidence="19">
        <name>Mn(2+)</name>
        <dbReference type="ChEBI" id="CHEBI:29035"/>
    </cofactor>
    <text evidence="19">Binds 2 divalent metal cations per subunit. Magnesium or manganese.</text>
</comment>
<dbReference type="InterPro" id="IPR000422">
    <property type="entry name" value="DHBP_synthase_RibB"/>
</dbReference>
<accession>A0A7M2YUP6</accession>
<dbReference type="GO" id="GO:0005829">
    <property type="term" value="C:cytosol"/>
    <property type="evidence" value="ECO:0007669"/>
    <property type="project" value="TreeGrafter"/>
</dbReference>
<feature type="site" description="Essential for DHBP synthase activity" evidence="19">
    <location>
        <position position="130"/>
    </location>
</feature>
<dbReference type="UniPathway" id="UPA00275">
    <property type="reaction ID" value="UER00399"/>
</dbReference>
<comment type="pathway">
    <text evidence="5 19">Cofactor biosynthesis; riboflavin biosynthesis; 2-hydroxy-3-oxobutyl phosphate from D-ribulose 5-phosphate: step 1/1.</text>
</comment>
<evidence type="ECO:0000256" key="11">
    <source>
        <dbReference type="ARBA" id="ARBA00022833"/>
    </source>
</evidence>
<keyword evidence="10 19" id="KW-0378">Hydrolase</keyword>
<evidence type="ECO:0000256" key="4">
    <source>
        <dbReference type="ARBA" id="ARBA00004853"/>
    </source>
</evidence>
<keyword evidence="14 19" id="KW-0464">Manganese</keyword>
<dbReference type="NCBIfam" id="TIGR00505">
    <property type="entry name" value="ribA"/>
    <property type="match status" value="1"/>
</dbReference>
<evidence type="ECO:0000256" key="6">
    <source>
        <dbReference type="ARBA" id="ARBA00005520"/>
    </source>
</evidence>
<feature type="binding site" evidence="19">
    <location>
        <position position="361"/>
    </location>
    <ligand>
        <name>GTP</name>
        <dbReference type="ChEBI" id="CHEBI:37565"/>
    </ligand>
</feature>
<evidence type="ECO:0000256" key="12">
    <source>
        <dbReference type="ARBA" id="ARBA00022842"/>
    </source>
</evidence>
<comment type="caution">
    <text evidence="19">Lacks conserved residue(s) required for the propagation of feature annotation.</text>
</comment>
<evidence type="ECO:0000256" key="18">
    <source>
        <dbReference type="ARBA" id="ARBA00049295"/>
    </source>
</evidence>
<dbReference type="HAMAP" id="MF_00180">
    <property type="entry name" value="RibB"/>
    <property type="match status" value="1"/>
</dbReference>
<comment type="cofactor">
    <cofactor evidence="19">
        <name>Zn(2+)</name>
        <dbReference type="ChEBI" id="CHEBI:29105"/>
    </cofactor>
    <text evidence="19">Binds 1 zinc ion per subunit.</text>
</comment>
<dbReference type="InterPro" id="IPR036144">
    <property type="entry name" value="RibA-like_sf"/>
</dbReference>
<dbReference type="NCBIfam" id="NF006803">
    <property type="entry name" value="PRK09311.1"/>
    <property type="match status" value="1"/>
</dbReference>
<evidence type="ECO:0000256" key="15">
    <source>
        <dbReference type="ARBA" id="ARBA00023239"/>
    </source>
</evidence>
<dbReference type="InterPro" id="IPR000926">
    <property type="entry name" value="RibA"/>
</dbReference>
<dbReference type="GO" id="GO:0030145">
    <property type="term" value="F:manganese ion binding"/>
    <property type="evidence" value="ECO:0007669"/>
    <property type="project" value="UniProtKB-UniRule"/>
</dbReference>
<gene>
    <name evidence="19" type="primary">ribBA</name>
    <name evidence="21" type="ORF">Gocc_2387</name>
</gene>
<evidence type="ECO:0000256" key="8">
    <source>
        <dbReference type="ARBA" id="ARBA00022723"/>
    </source>
</evidence>
<dbReference type="InterPro" id="IPR017945">
    <property type="entry name" value="DHBP_synth_RibB-like_a/b_dom"/>
</dbReference>
<dbReference type="AlphaFoldDB" id="A0A7M2YUP6"/>
<feature type="binding site" evidence="19">
    <location>
        <position position="356"/>
    </location>
    <ligand>
        <name>GTP</name>
        <dbReference type="ChEBI" id="CHEBI:37565"/>
    </ligand>
</feature>
<feature type="binding site" evidence="19">
    <location>
        <position position="32"/>
    </location>
    <ligand>
        <name>Mg(2+)</name>
        <dbReference type="ChEBI" id="CHEBI:18420"/>
        <label>2</label>
    </ligand>
</feature>
<evidence type="ECO:0000256" key="19">
    <source>
        <dbReference type="HAMAP-Rule" id="MF_01283"/>
    </source>
</evidence>
<dbReference type="FunFam" id="3.40.50.10990:FF:000001">
    <property type="entry name" value="Riboflavin biosynthesis protein RibBA"/>
    <property type="match status" value="1"/>
</dbReference>
<reference evidence="22" key="2">
    <citation type="journal article" date="2019" name="MicrobiologyOpen">
        <title>High-quality draft genome sequence of Gaiella occulta isolated from a 150 meter deep mineral water borehole and comparison with the genome sequences of other deep-branching lineages of the phylum Actinobacteria.</title>
        <authorList>
            <person name="Severino R."/>
            <person name="Froufe H.J.C."/>
            <person name="Barroso C."/>
            <person name="Albuquerque L."/>
            <person name="Lobo-da-Cunha A."/>
            <person name="da Costa M.S."/>
            <person name="Egas C."/>
        </authorList>
    </citation>
    <scope>NUCLEOTIDE SEQUENCE [LARGE SCALE GENOMIC DNA]</scope>
    <source>
        <strain evidence="22">F2-233</strain>
    </source>
</reference>
<dbReference type="GO" id="GO:0008686">
    <property type="term" value="F:3,4-dihydroxy-2-butanone-4-phosphate synthase activity"/>
    <property type="evidence" value="ECO:0007669"/>
    <property type="project" value="UniProtKB-UniRule"/>
</dbReference>
<sequence>MPETTPFATIEEALEEIRSGRFVVVVDDEDRENEGDLTIAAQFVTPEAVNFMAMHGRGLICLCLTPERCSELGLRQMTDQNETPYGTAFTVSIEAREGVSTGISAADRAHTIQVAIDPTASASDLVQPGHVFPLQARPGGVLQRSGQTEAAVDLARLAGLTPAGVVCEIMNDDGTMARVPDLVGYCERHGLKMVTVADLIEYRRKHEKLVERVASVRLPTAHGEFQAVAYQETLTGKNHVALVKGDVDGAENVLVRVHSECLTGDVFHSMRCDCGEQLEHALARIEEEGAGVLLYLAQEGRGIGLLNKLRAYELQEQGLDTVEANLRLGLVADAREYGIGSQILADLGLSTIRVLTNNPKKISGIAGFGLSVVSQEPIEIVPNDENRRYLEAKRDKLGHTIGGKVHHQRVRFDPESSRDGG</sequence>
<feature type="binding site" evidence="19">
    <location>
        <position position="277"/>
    </location>
    <ligand>
        <name>GTP</name>
        <dbReference type="ChEBI" id="CHEBI:37565"/>
    </ligand>
</feature>
<dbReference type="FunFam" id="3.90.870.10:FF:000001">
    <property type="entry name" value="Riboflavin biosynthesis protein RibBA"/>
    <property type="match status" value="1"/>
</dbReference>
<evidence type="ECO:0000256" key="9">
    <source>
        <dbReference type="ARBA" id="ARBA00022741"/>
    </source>
</evidence>
<dbReference type="PANTHER" id="PTHR21327:SF18">
    <property type="entry name" value="3,4-DIHYDROXY-2-BUTANONE 4-PHOSPHATE SYNTHASE"/>
    <property type="match status" value="1"/>
</dbReference>
<comment type="cofactor">
    <cofactor evidence="2">
        <name>Mn(2+)</name>
        <dbReference type="ChEBI" id="CHEBI:29035"/>
    </cofactor>
</comment>
<comment type="catalytic activity">
    <reaction evidence="18 19">
        <text>GTP + 4 H2O = 2,5-diamino-6-hydroxy-4-(5-phosphoribosylamino)-pyrimidine + formate + 2 phosphate + 3 H(+)</text>
        <dbReference type="Rhea" id="RHEA:23704"/>
        <dbReference type="ChEBI" id="CHEBI:15377"/>
        <dbReference type="ChEBI" id="CHEBI:15378"/>
        <dbReference type="ChEBI" id="CHEBI:15740"/>
        <dbReference type="ChEBI" id="CHEBI:37565"/>
        <dbReference type="ChEBI" id="CHEBI:43474"/>
        <dbReference type="ChEBI" id="CHEBI:58614"/>
        <dbReference type="EC" id="3.5.4.25"/>
    </reaction>
</comment>
<feature type="binding site" evidence="19">
    <location>
        <begin position="299"/>
        <end position="301"/>
    </location>
    <ligand>
        <name>GTP</name>
        <dbReference type="ChEBI" id="CHEBI:37565"/>
    </ligand>
</feature>
<evidence type="ECO:0000256" key="17">
    <source>
        <dbReference type="ARBA" id="ARBA00043932"/>
    </source>
</evidence>
<feature type="active site" description="Nucleophile; for GTP cyclohydrolase activity" evidence="19">
    <location>
        <position position="335"/>
    </location>
</feature>
<feature type="binding site" evidence="19">
    <location>
        <begin position="31"/>
        <end position="32"/>
    </location>
    <ligand>
        <name>D-ribulose 5-phosphate</name>
        <dbReference type="ChEBI" id="CHEBI:58121"/>
    </ligand>
</feature>
<dbReference type="NCBIfam" id="NF001591">
    <property type="entry name" value="PRK00393.1"/>
    <property type="match status" value="1"/>
</dbReference>
<evidence type="ECO:0000256" key="13">
    <source>
        <dbReference type="ARBA" id="ARBA00023134"/>
    </source>
</evidence>
<comment type="similarity">
    <text evidence="19">In the C-terminal section; belongs to the GTP cyclohydrolase II family.</text>
</comment>
<feature type="binding site" evidence="19">
    <location>
        <position position="168"/>
    </location>
    <ligand>
        <name>D-ribulose 5-phosphate</name>
        <dbReference type="ChEBI" id="CHEBI:58121"/>
    </ligand>
</feature>
<dbReference type="OrthoDB" id="9793111at2"/>
<dbReference type="Pfam" id="PF00925">
    <property type="entry name" value="GTP_cyclohydro2"/>
    <property type="match status" value="1"/>
</dbReference>
<dbReference type="GO" id="GO:0005525">
    <property type="term" value="F:GTP binding"/>
    <property type="evidence" value="ECO:0007669"/>
    <property type="project" value="UniProtKB-KW"/>
</dbReference>
<dbReference type="Gene3D" id="3.40.50.10990">
    <property type="entry name" value="GTP cyclohydrolase II"/>
    <property type="match status" value="1"/>
</dbReference>
<keyword evidence="13 19" id="KW-0342">GTP-binding</keyword>
<dbReference type="NCBIfam" id="TIGR00506">
    <property type="entry name" value="ribB"/>
    <property type="match status" value="1"/>
</dbReference>
<feature type="active site" description="Proton acceptor; for GTP cyclohydrolase activity" evidence="19">
    <location>
        <position position="333"/>
    </location>
</feature>
<dbReference type="InterPro" id="IPR016299">
    <property type="entry name" value="Riboflavin_synth_RibBA"/>
</dbReference>
<evidence type="ECO:0000259" key="20">
    <source>
        <dbReference type="Pfam" id="PF00925"/>
    </source>
</evidence>
<keyword evidence="22" id="KW-1185">Reference proteome</keyword>
<comment type="catalytic activity">
    <reaction evidence="1 19">
        <text>D-ribulose 5-phosphate = (2S)-2-hydroxy-3-oxobutyl phosphate + formate + H(+)</text>
        <dbReference type="Rhea" id="RHEA:18457"/>
        <dbReference type="ChEBI" id="CHEBI:15378"/>
        <dbReference type="ChEBI" id="CHEBI:15740"/>
        <dbReference type="ChEBI" id="CHEBI:58121"/>
        <dbReference type="ChEBI" id="CHEBI:58830"/>
        <dbReference type="EC" id="4.1.99.12"/>
    </reaction>
</comment>
<dbReference type="RefSeq" id="WP_114796941.1">
    <property type="nucleotide sequence ID" value="NZ_QQZY01000006.1"/>
</dbReference>
<feature type="region of interest" description="DHBP synthase" evidence="19">
    <location>
        <begin position="1"/>
        <end position="205"/>
    </location>
</feature>
<evidence type="ECO:0000256" key="2">
    <source>
        <dbReference type="ARBA" id="ARBA00001936"/>
    </source>
</evidence>
<dbReference type="Pfam" id="PF00926">
    <property type="entry name" value="DHBP_synthase"/>
    <property type="match status" value="1"/>
</dbReference>
<feature type="site" description="Essential for DHBP synthase activity" evidence="19">
    <location>
        <position position="168"/>
    </location>
</feature>
<feature type="binding site" evidence="19">
    <location>
        <position position="272"/>
    </location>
    <ligand>
        <name>Zn(2+)</name>
        <dbReference type="ChEBI" id="CHEBI:29105"/>
        <note>catalytic</note>
    </ligand>
</feature>
<feature type="binding site" evidence="19">
    <location>
        <position position="274"/>
    </location>
    <ligand>
        <name>Zn(2+)</name>
        <dbReference type="ChEBI" id="CHEBI:29105"/>
        <note>catalytic</note>
    </ligand>
</feature>
<dbReference type="EC" id="4.1.99.12" evidence="19"/>
<name>A0A7M2YUP6_9ACTN</name>
<dbReference type="HAMAP" id="MF_00179">
    <property type="entry name" value="RibA"/>
    <property type="match status" value="1"/>
</dbReference>
<evidence type="ECO:0000313" key="21">
    <source>
        <dbReference type="EMBL" id="RDI73823.1"/>
    </source>
</evidence>
<keyword evidence="8 19" id="KW-0479">Metal-binding</keyword>
<dbReference type="GO" id="GO:0009231">
    <property type="term" value="P:riboflavin biosynthetic process"/>
    <property type="evidence" value="ECO:0007669"/>
    <property type="project" value="UniProtKB-UniRule"/>
</dbReference>
<dbReference type="InterPro" id="IPR032677">
    <property type="entry name" value="GTP_cyclohydro_II"/>
</dbReference>